<keyword evidence="1" id="KW-0732">Signal</keyword>
<dbReference type="Pfam" id="PF04043">
    <property type="entry name" value="PMEI"/>
    <property type="match status" value="1"/>
</dbReference>
<accession>A0A2T8INB0</accession>
<evidence type="ECO:0000313" key="3">
    <source>
        <dbReference type="EMBL" id="PVH39163.1"/>
    </source>
</evidence>
<feature type="domain" description="Pectinesterase inhibitor" evidence="2">
    <location>
        <begin position="42"/>
        <end position="165"/>
    </location>
</feature>
<dbReference type="SUPFAM" id="SSF101148">
    <property type="entry name" value="Plant invertase/pectin methylesterase inhibitor"/>
    <property type="match status" value="1"/>
</dbReference>
<sequence length="192" mass="19782">MATTMSVAAGANPKALLAALLCAAVAAAFPFPGSSAGGASALVSQTCRVTSNPGLCVELLQSSNRSDAATTVRELAVVAVTAARRSALRARMRAMDLSHGTGGGGAVAARLAARCVALYADCLRDGARAVGRVSTMPVHDARAPDAVSALRRFPRKCAGLFHARRIASPLERVSRETEEKLGIASEIVRLSR</sequence>
<evidence type="ECO:0000259" key="2">
    <source>
        <dbReference type="Pfam" id="PF04043"/>
    </source>
</evidence>
<dbReference type="Gramene" id="PVH39163">
    <property type="protein sequence ID" value="PVH39163"/>
    <property type="gene ID" value="PAHAL_5G445700"/>
</dbReference>
<protein>
    <recommendedName>
        <fullName evidence="2">Pectinesterase inhibitor domain-containing protein</fullName>
    </recommendedName>
</protein>
<dbReference type="Proteomes" id="UP000243499">
    <property type="component" value="Chromosome 5"/>
</dbReference>
<dbReference type="Gene3D" id="1.20.140.40">
    <property type="entry name" value="Invertase/pectin methylesterase inhibitor family protein"/>
    <property type="match status" value="1"/>
</dbReference>
<dbReference type="NCBIfam" id="TIGR01614">
    <property type="entry name" value="PME_inhib"/>
    <property type="match status" value="1"/>
</dbReference>
<feature type="signal peptide" evidence="1">
    <location>
        <begin position="1"/>
        <end position="28"/>
    </location>
</feature>
<feature type="chain" id="PRO_5015673805" description="Pectinesterase inhibitor domain-containing protein" evidence="1">
    <location>
        <begin position="29"/>
        <end position="192"/>
    </location>
</feature>
<gene>
    <name evidence="3" type="ORF">PAHAL_5G445700</name>
</gene>
<organism evidence="3">
    <name type="scientific">Panicum hallii</name>
    <dbReference type="NCBI Taxonomy" id="206008"/>
    <lineage>
        <taxon>Eukaryota</taxon>
        <taxon>Viridiplantae</taxon>
        <taxon>Streptophyta</taxon>
        <taxon>Embryophyta</taxon>
        <taxon>Tracheophyta</taxon>
        <taxon>Spermatophyta</taxon>
        <taxon>Magnoliopsida</taxon>
        <taxon>Liliopsida</taxon>
        <taxon>Poales</taxon>
        <taxon>Poaceae</taxon>
        <taxon>PACMAD clade</taxon>
        <taxon>Panicoideae</taxon>
        <taxon>Panicodae</taxon>
        <taxon>Paniceae</taxon>
        <taxon>Panicinae</taxon>
        <taxon>Panicum</taxon>
        <taxon>Panicum sect. Panicum</taxon>
    </lineage>
</organism>
<evidence type="ECO:0000256" key="1">
    <source>
        <dbReference type="SAM" id="SignalP"/>
    </source>
</evidence>
<dbReference type="GO" id="GO:0004857">
    <property type="term" value="F:enzyme inhibitor activity"/>
    <property type="evidence" value="ECO:0007669"/>
    <property type="project" value="InterPro"/>
</dbReference>
<dbReference type="AlphaFoldDB" id="A0A2T8INB0"/>
<dbReference type="InterPro" id="IPR006501">
    <property type="entry name" value="Pectinesterase_inhib_dom"/>
</dbReference>
<dbReference type="EMBL" id="CM008050">
    <property type="protein sequence ID" value="PVH39163.1"/>
    <property type="molecule type" value="Genomic_DNA"/>
</dbReference>
<dbReference type="InterPro" id="IPR035513">
    <property type="entry name" value="Invertase/methylesterase_inhib"/>
</dbReference>
<reference evidence="3" key="1">
    <citation type="submission" date="2018-04" db="EMBL/GenBank/DDBJ databases">
        <title>WGS assembly of Panicum hallii.</title>
        <authorList>
            <person name="Lovell J."/>
            <person name="Jenkins J."/>
            <person name="Lowry D."/>
            <person name="Mamidi S."/>
            <person name="Sreedasyam A."/>
            <person name="Weng X."/>
            <person name="Barry K."/>
            <person name="Bonette J."/>
            <person name="Campitelli B."/>
            <person name="Daum C."/>
            <person name="Gordon S."/>
            <person name="Gould B."/>
            <person name="Lipzen A."/>
            <person name="Macqueen A."/>
            <person name="Palacio-Mejia J."/>
            <person name="Plott C."/>
            <person name="Shakirov E."/>
            <person name="Shu S."/>
            <person name="Yoshinaga Y."/>
            <person name="Zane M."/>
            <person name="Rokhsar D."/>
            <person name="Grimwood J."/>
            <person name="Schmutz J."/>
            <person name="Juenger T."/>
        </authorList>
    </citation>
    <scope>NUCLEOTIDE SEQUENCE [LARGE SCALE GENOMIC DNA]</scope>
    <source>
        <strain evidence="3">FIL2</strain>
    </source>
</reference>
<proteinExistence type="predicted"/>
<name>A0A2T8INB0_9POAL</name>